<name>A0A1M2VU94_TRAPU</name>
<dbReference type="OrthoDB" id="3265020at2759"/>
<proteinExistence type="predicted"/>
<comment type="caution">
    <text evidence="1">The sequence shown here is derived from an EMBL/GenBank/DDBJ whole genome shotgun (WGS) entry which is preliminary data.</text>
</comment>
<sequence length="103" mass="11178">MARRLPSSHRYIRFAVFPPCADALTLRKTIQDALGQSFGLVYSHTYVDVPWLAEDGTALVVRMGEMDAPKLLAAVTASNSTPRLSLVKESSFLPALLCAEALA</sequence>
<reference evidence="1 2" key="1">
    <citation type="submission" date="2016-10" db="EMBL/GenBank/DDBJ databases">
        <title>Genome sequence of the basidiomycete white-rot fungus Trametes pubescens.</title>
        <authorList>
            <person name="Makela M.R."/>
            <person name="Granchi Z."/>
            <person name="Peng M."/>
            <person name="De Vries R.P."/>
            <person name="Grigoriev I."/>
            <person name="Riley R."/>
            <person name="Hilden K."/>
        </authorList>
    </citation>
    <scope>NUCLEOTIDE SEQUENCE [LARGE SCALE GENOMIC DNA]</scope>
    <source>
        <strain evidence="1 2">FBCC735</strain>
    </source>
</reference>
<gene>
    <name evidence="1" type="ORF">TRAPUB_12298</name>
</gene>
<dbReference type="OMA" id="TYHYIRF"/>
<keyword evidence="2" id="KW-1185">Reference proteome</keyword>
<evidence type="ECO:0000313" key="1">
    <source>
        <dbReference type="EMBL" id="OJT11191.1"/>
    </source>
</evidence>
<organism evidence="1 2">
    <name type="scientific">Trametes pubescens</name>
    <name type="common">White-rot fungus</name>
    <dbReference type="NCBI Taxonomy" id="154538"/>
    <lineage>
        <taxon>Eukaryota</taxon>
        <taxon>Fungi</taxon>
        <taxon>Dikarya</taxon>
        <taxon>Basidiomycota</taxon>
        <taxon>Agaricomycotina</taxon>
        <taxon>Agaricomycetes</taxon>
        <taxon>Polyporales</taxon>
        <taxon>Polyporaceae</taxon>
        <taxon>Trametes</taxon>
    </lineage>
</organism>
<accession>A0A1M2VU94</accession>
<dbReference type="AlphaFoldDB" id="A0A1M2VU94"/>
<protein>
    <submittedName>
        <fullName evidence="1">Uncharacterized protein</fullName>
    </submittedName>
</protein>
<evidence type="ECO:0000313" key="2">
    <source>
        <dbReference type="Proteomes" id="UP000184267"/>
    </source>
</evidence>
<dbReference type="EMBL" id="MNAD01000676">
    <property type="protein sequence ID" value="OJT11191.1"/>
    <property type="molecule type" value="Genomic_DNA"/>
</dbReference>
<dbReference type="Proteomes" id="UP000184267">
    <property type="component" value="Unassembled WGS sequence"/>
</dbReference>